<evidence type="ECO:0000256" key="1">
    <source>
        <dbReference type="SAM" id="Phobius"/>
    </source>
</evidence>
<reference evidence="3 4" key="1">
    <citation type="submission" date="2018-10" db="EMBL/GenBank/DDBJ databases">
        <title>The complete genome of Acinetobacter wuhouensis strain WCHAW010062.</title>
        <authorList>
            <person name="Hu Y."/>
            <person name="Long H."/>
            <person name="Feng Y."/>
            <person name="Zong Z."/>
        </authorList>
    </citation>
    <scope>NUCLEOTIDE SEQUENCE [LARGE SCALE GENOMIC DNA]</scope>
    <source>
        <strain evidence="3 4">WCHAW010062</strain>
    </source>
</reference>
<evidence type="ECO:0000313" key="3">
    <source>
        <dbReference type="EMBL" id="AYO54236.1"/>
    </source>
</evidence>
<organism evidence="3 4">
    <name type="scientific">Acinetobacter wuhouensis</name>
    <dbReference type="NCBI Taxonomy" id="1879050"/>
    <lineage>
        <taxon>Bacteria</taxon>
        <taxon>Pseudomonadati</taxon>
        <taxon>Pseudomonadota</taxon>
        <taxon>Gammaproteobacteria</taxon>
        <taxon>Moraxellales</taxon>
        <taxon>Moraxellaceae</taxon>
        <taxon>Acinetobacter</taxon>
    </lineage>
</organism>
<evidence type="ECO:0000259" key="2">
    <source>
        <dbReference type="Pfam" id="PF06889"/>
    </source>
</evidence>
<dbReference type="Proteomes" id="UP000279962">
    <property type="component" value="Chromosome"/>
</dbReference>
<dbReference type="Pfam" id="PF06889">
    <property type="entry name" value="DUF1266"/>
    <property type="match status" value="1"/>
</dbReference>
<proteinExistence type="predicted"/>
<feature type="transmembrane region" description="Helical" evidence="1">
    <location>
        <begin position="398"/>
        <end position="417"/>
    </location>
</feature>
<keyword evidence="1" id="KW-0472">Membrane</keyword>
<dbReference type="RefSeq" id="WP_087551855.1">
    <property type="nucleotide sequence ID" value="NZ_CP033133.1"/>
</dbReference>
<keyword evidence="1" id="KW-0812">Transmembrane</keyword>
<evidence type="ECO:0000313" key="4">
    <source>
        <dbReference type="Proteomes" id="UP000279962"/>
    </source>
</evidence>
<dbReference type="AlphaFoldDB" id="A0A3G2T397"/>
<accession>A0A3G2T397</accession>
<sequence>METRDIVNAPEVKKTIVERSQKRNDDPEITQWLEKKFFEFVIKQFNPVFHVNSVSAWKICQLPQPIPTWFLKKLEQQPESQMLYVDPLHEQILALEKPILEFFNSRLKSNLKGKFMKMTYDQVLEAWHKDHELMKKRLEKGKWDSNENALTDILTVSTGRFVEINAMGQLLRQELAFESRYMQHCLGQFDHLKDLTGGYAEFYVTQKEQGIFRYFSLRDKLNKPHVTISLEWDGEDWCIEQIKGKQNEVPVKKYADDVLLFLNLIQPKNNQNSDCARMGILYQPELVAESEPNDESNEIKVEAKIKTASTEKPYFYFYELDNEVQVEGIVMHDPNLMELCDKQSKVLQWMMIATKREEFILESQSQLIEQVKAFTDVAFDQRKLNIPLEFAEKKSMHILIHLILLPFYLVFLALAVLSQIPLVGWIFKILMVIFAIPAMPFLKSNADPRKRWALATGDLIYARNKISHDDVDSLQLDDFKNDETKFKKHLDQLLKLENDSQIERLTSIEYFFKDYFYVGDFHGWYDLNKHERPYYRDVLVYAHIQKIVTMRLLHQFDYIKEDEAWQYILASAQIIQDCCESWKQMGQYYAQGREIDLIIKHSDHQSYDKSARYEVDRYLESSSCNWKSVDWHLELLPELKRSQLQNDSITQQNHSNAVVVGASS</sequence>
<gene>
    <name evidence="3" type="ORF">CDG68_11590</name>
</gene>
<protein>
    <submittedName>
        <fullName evidence="3">DUF1266 domain-containing protein</fullName>
    </submittedName>
</protein>
<feature type="transmembrane region" description="Helical" evidence="1">
    <location>
        <begin position="423"/>
        <end position="442"/>
    </location>
</feature>
<name>A0A3G2T397_9GAMM</name>
<feature type="domain" description="DUF1266" evidence="2">
    <location>
        <begin position="550"/>
        <end position="631"/>
    </location>
</feature>
<dbReference type="InterPro" id="IPR009677">
    <property type="entry name" value="DUF1266"/>
</dbReference>
<keyword evidence="1" id="KW-1133">Transmembrane helix</keyword>
<dbReference type="EMBL" id="CP033133">
    <property type="protein sequence ID" value="AYO54236.1"/>
    <property type="molecule type" value="Genomic_DNA"/>
</dbReference>